<dbReference type="Proteomes" id="UP000678679">
    <property type="component" value="Chromosome 2"/>
</dbReference>
<dbReference type="RefSeq" id="WP_169665507.1">
    <property type="nucleotide sequence ID" value="NZ_CP076133.1"/>
</dbReference>
<evidence type="ECO:0008006" key="3">
    <source>
        <dbReference type="Google" id="ProtNLM"/>
    </source>
</evidence>
<evidence type="ECO:0000313" key="1">
    <source>
        <dbReference type="EMBL" id="QWG04615.1"/>
    </source>
</evidence>
<reference evidence="1 2" key="1">
    <citation type="submission" date="2021-05" db="EMBL/GenBank/DDBJ databases">
        <title>Comparative genomic studies on the polysaccharide-degrading batcterial strains of the Flammeovirga genus.</title>
        <authorList>
            <person name="Zewei F."/>
            <person name="Zheng Z."/>
            <person name="Yu L."/>
            <person name="Ruyue G."/>
            <person name="Yanhong M."/>
            <person name="Yuanyuan C."/>
            <person name="Jingyan G."/>
            <person name="Wenjun H."/>
        </authorList>
    </citation>
    <scope>NUCLEOTIDE SEQUENCE [LARGE SCALE GENOMIC DNA]</scope>
    <source>
        <strain evidence="1 2">NBRC:100898</strain>
    </source>
</reference>
<dbReference type="AlphaFoldDB" id="A0AAX1NAX4"/>
<organism evidence="1 2">
    <name type="scientific">Flammeovirga yaeyamensis</name>
    <dbReference type="NCBI Taxonomy" id="367791"/>
    <lineage>
        <taxon>Bacteria</taxon>
        <taxon>Pseudomonadati</taxon>
        <taxon>Bacteroidota</taxon>
        <taxon>Cytophagia</taxon>
        <taxon>Cytophagales</taxon>
        <taxon>Flammeovirgaceae</taxon>
        <taxon>Flammeovirga</taxon>
    </lineage>
</organism>
<dbReference type="EMBL" id="CP076133">
    <property type="protein sequence ID" value="QWG04615.1"/>
    <property type="molecule type" value="Genomic_DNA"/>
</dbReference>
<accession>A0AAX1NAX4</accession>
<protein>
    <recommendedName>
        <fullName evidence="3">Spindle assembly abnormal protein 6 N-terminal domain-containing protein</fullName>
    </recommendedName>
</protein>
<keyword evidence="2" id="KW-1185">Reference proteome</keyword>
<gene>
    <name evidence="1" type="ORF">KMW28_27335</name>
</gene>
<proteinExistence type="predicted"/>
<name>A0AAX1NAX4_9BACT</name>
<evidence type="ECO:0000313" key="2">
    <source>
        <dbReference type="Proteomes" id="UP000678679"/>
    </source>
</evidence>
<sequence>MKIQNVQEQAPINGEQYGHNEIHDMTSRIANVDVTVNCEVKDDKFKFYLSSSSSVKIPFHEMLHNPVVMSEISTKEFVARLVDYGTFLTSERFPKQRVILYFSFDDEHTFSIEQEATDNIVATVCKYAHHIKQHEMAVQLQLNVWQQTGKIYCNASFEGKRPEDNLIELPKWEKKTTPVTGKTFWDSSAQVSKVLETLHNLFN</sequence>
<dbReference type="KEGG" id="fya:KMW28_27335"/>